<feature type="region of interest" description="Disordered" evidence="1">
    <location>
        <begin position="1"/>
        <end position="23"/>
    </location>
</feature>
<evidence type="ECO:0000313" key="2">
    <source>
        <dbReference type="EMBL" id="MCD5316723.1"/>
    </source>
</evidence>
<protein>
    <submittedName>
        <fullName evidence="2">Uncharacterized protein</fullName>
    </submittedName>
</protein>
<keyword evidence="3" id="KW-1185">Reference proteome</keyword>
<accession>A0A9X1T4K4</accession>
<evidence type="ECO:0000256" key="1">
    <source>
        <dbReference type="SAM" id="MobiDB-lite"/>
    </source>
</evidence>
<sequence length="291" mass="32039">MIPPVPPRPREEVPSPYGPDGPFRNLHRCAQRLETGDWREVLALLGGDGTSTHKLAAVTRLLALSMFQQTVGDVEQAWSVLHDAARGLPPGFTKVDPDTGHVAAVLQGAALMLAHEQAEPGGAQGPERRLTLALAGITWREQTELEQLRNRPYLYAGARDALVRACQEFLAWVEFAPETWRRQIPPGQLQSFGIVLPRTLHQPTRKNLCERASRLRKFADPAQGDVSDSVWADIGGYPGLKALALESLSTQHLTAWRLGPRSPVPKHLPVRTGCRAAWQFAQDCCPQPSLN</sequence>
<organism evidence="2 3">
    <name type="scientific">Kineosporia babensis</name>
    <dbReference type="NCBI Taxonomy" id="499548"/>
    <lineage>
        <taxon>Bacteria</taxon>
        <taxon>Bacillati</taxon>
        <taxon>Actinomycetota</taxon>
        <taxon>Actinomycetes</taxon>
        <taxon>Kineosporiales</taxon>
        <taxon>Kineosporiaceae</taxon>
        <taxon>Kineosporia</taxon>
    </lineage>
</organism>
<comment type="caution">
    <text evidence="2">The sequence shown here is derived from an EMBL/GenBank/DDBJ whole genome shotgun (WGS) entry which is preliminary data.</text>
</comment>
<dbReference type="EMBL" id="JAJOMB010000033">
    <property type="protein sequence ID" value="MCD5316723.1"/>
    <property type="molecule type" value="Genomic_DNA"/>
</dbReference>
<name>A0A9X1T4K4_9ACTN</name>
<reference evidence="2" key="1">
    <citation type="submission" date="2021-11" db="EMBL/GenBank/DDBJ databases">
        <title>Streptomyces corallinus and Kineosporia corallina sp. nov., two new coral-derived marine actinobacteria.</title>
        <authorList>
            <person name="Buangrab K."/>
            <person name="Sutthacheep M."/>
            <person name="Yeemin T."/>
            <person name="Harunari E."/>
            <person name="Igarashi Y."/>
            <person name="Sripreechasak P."/>
            <person name="Kanchanasin P."/>
            <person name="Tanasupawat S."/>
            <person name="Phongsopitanun W."/>
        </authorList>
    </citation>
    <scope>NUCLEOTIDE SEQUENCE</scope>
    <source>
        <strain evidence="2">JCM 31032</strain>
    </source>
</reference>
<dbReference type="Proteomes" id="UP001138997">
    <property type="component" value="Unassembled WGS sequence"/>
</dbReference>
<dbReference type="RefSeq" id="WP_231449574.1">
    <property type="nucleotide sequence ID" value="NZ_JAJOMB010000033.1"/>
</dbReference>
<proteinExistence type="predicted"/>
<gene>
    <name evidence="2" type="ORF">LR394_38080</name>
</gene>
<dbReference type="AlphaFoldDB" id="A0A9X1T4K4"/>
<evidence type="ECO:0000313" key="3">
    <source>
        <dbReference type="Proteomes" id="UP001138997"/>
    </source>
</evidence>